<dbReference type="PANTHER" id="PTHR33124">
    <property type="entry name" value="TRANSCRIPTION FACTOR IBH1-LIKE 1"/>
    <property type="match status" value="1"/>
</dbReference>
<dbReference type="PANTHER" id="PTHR33124:SF46">
    <property type="entry name" value="TRANSCRIPTION FACTOR BHLH150"/>
    <property type="match status" value="1"/>
</dbReference>
<evidence type="ECO:0000256" key="4">
    <source>
        <dbReference type="ARBA" id="ARBA00023242"/>
    </source>
</evidence>
<evidence type="ECO:0000313" key="6">
    <source>
        <dbReference type="Proteomes" id="UP000289340"/>
    </source>
</evidence>
<evidence type="ECO:0000256" key="2">
    <source>
        <dbReference type="ARBA" id="ARBA00023015"/>
    </source>
</evidence>
<dbReference type="Proteomes" id="UP000289340">
    <property type="component" value="Chromosome 3"/>
</dbReference>
<comment type="caution">
    <text evidence="5">The sequence shown here is derived from an EMBL/GenBank/DDBJ whole genome shotgun (WGS) entry which is preliminary data.</text>
</comment>
<dbReference type="CDD" id="cd11444">
    <property type="entry name" value="bHLH_AtIBH1_like"/>
    <property type="match status" value="1"/>
</dbReference>
<dbReference type="GO" id="GO:0046983">
    <property type="term" value="F:protein dimerization activity"/>
    <property type="evidence" value="ECO:0007669"/>
    <property type="project" value="InterPro"/>
</dbReference>
<keyword evidence="2" id="KW-0805">Transcription regulation</keyword>
<name>A0A445LFX2_GLYSO</name>
<gene>
    <name evidence="5" type="ORF">D0Y65_007993</name>
</gene>
<organism evidence="5 6">
    <name type="scientific">Glycine soja</name>
    <name type="common">Wild soybean</name>
    <dbReference type="NCBI Taxonomy" id="3848"/>
    <lineage>
        <taxon>Eukaryota</taxon>
        <taxon>Viridiplantae</taxon>
        <taxon>Streptophyta</taxon>
        <taxon>Embryophyta</taxon>
        <taxon>Tracheophyta</taxon>
        <taxon>Spermatophyta</taxon>
        <taxon>Magnoliopsida</taxon>
        <taxon>eudicotyledons</taxon>
        <taxon>Gunneridae</taxon>
        <taxon>Pentapetalae</taxon>
        <taxon>rosids</taxon>
        <taxon>fabids</taxon>
        <taxon>Fabales</taxon>
        <taxon>Fabaceae</taxon>
        <taxon>Papilionoideae</taxon>
        <taxon>50 kb inversion clade</taxon>
        <taxon>NPAAA clade</taxon>
        <taxon>indigoferoid/millettioid clade</taxon>
        <taxon>Phaseoleae</taxon>
        <taxon>Glycine</taxon>
        <taxon>Glycine subgen. Soja</taxon>
    </lineage>
</organism>
<dbReference type="GO" id="GO:0005634">
    <property type="term" value="C:nucleus"/>
    <property type="evidence" value="ECO:0007669"/>
    <property type="project" value="UniProtKB-SubCell"/>
</dbReference>
<accession>A0A445LFX2</accession>
<reference evidence="5 6" key="1">
    <citation type="submission" date="2018-09" db="EMBL/GenBank/DDBJ databases">
        <title>A high-quality reference genome of wild soybean provides a powerful tool to mine soybean genomes.</title>
        <authorList>
            <person name="Xie M."/>
            <person name="Chung C.Y.L."/>
            <person name="Li M.-W."/>
            <person name="Wong F.-L."/>
            <person name="Chan T.-F."/>
            <person name="Lam H.-M."/>
        </authorList>
    </citation>
    <scope>NUCLEOTIDE SEQUENCE [LARGE SCALE GENOMIC DNA]</scope>
    <source>
        <strain evidence="6">cv. W05</strain>
        <tissue evidence="5">Hypocotyl of etiolated seedlings</tissue>
    </source>
</reference>
<protein>
    <submittedName>
        <fullName evidence="5">Transcription factor bHLH149</fullName>
    </submittedName>
</protein>
<dbReference type="EMBL" id="QZWG01000003">
    <property type="protein sequence ID" value="RZC22080.1"/>
    <property type="molecule type" value="Genomic_DNA"/>
</dbReference>
<dbReference type="AlphaFoldDB" id="A0A445LFX2"/>
<proteinExistence type="predicted"/>
<keyword evidence="4" id="KW-0539">Nucleus</keyword>
<comment type="subcellular location">
    <subcellularLocation>
        <location evidence="1">Nucleus</location>
    </subcellularLocation>
</comment>
<sequence>MESLSFSLHSNLHSLTLLQHSNQNKKRRKITHQNSSALTPWTSHTEHRLYSSNLLHALRRNSNPTAALQVRAAADRVLAATAKGRTRWSRAILANPFGRWRKQRQRHHKKVKNCSANKCMKKTTPEIRRRLPAVQKKARVLGKLIPGCRKVSFPKLLEEAGDYISALEMQVRAMKALADLLPTGAPPPDPIGLS</sequence>
<dbReference type="GO" id="GO:0000976">
    <property type="term" value="F:transcription cis-regulatory region binding"/>
    <property type="evidence" value="ECO:0007669"/>
    <property type="project" value="UniProtKB-ARBA"/>
</dbReference>
<evidence type="ECO:0000256" key="1">
    <source>
        <dbReference type="ARBA" id="ARBA00004123"/>
    </source>
</evidence>
<dbReference type="Gramene" id="XM_028370671.1">
    <property type="protein sequence ID" value="XP_028226472.1"/>
    <property type="gene ID" value="LOC114407537"/>
</dbReference>
<evidence type="ECO:0000256" key="3">
    <source>
        <dbReference type="ARBA" id="ARBA00023163"/>
    </source>
</evidence>
<dbReference type="InterPro" id="IPR044660">
    <property type="entry name" value="IBH1-like"/>
</dbReference>
<dbReference type="SUPFAM" id="SSF47459">
    <property type="entry name" value="HLH, helix-loop-helix DNA-binding domain"/>
    <property type="match status" value="1"/>
</dbReference>
<dbReference type="InterPro" id="IPR044549">
    <property type="entry name" value="bHLH_AtIBH1-like"/>
</dbReference>
<dbReference type="InterPro" id="IPR036638">
    <property type="entry name" value="HLH_DNA-bd_sf"/>
</dbReference>
<evidence type="ECO:0000313" key="5">
    <source>
        <dbReference type="EMBL" id="RZC22080.1"/>
    </source>
</evidence>
<keyword evidence="6" id="KW-1185">Reference proteome</keyword>
<keyword evidence="3" id="KW-0804">Transcription</keyword>
<dbReference type="GO" id="GO:0006355">
    <property type="term" value="P:regulation of DNA-templated transcription"/>
    <property type="evidence" value="ECO:0007669"/>
    <property type="project" value="InterPro"/>
</dbReference>